<dbReference type="Gene3D" id="3.40.250.10">
    <property type="entry name" value="Rhodanese-like domain"/>
    <property type="match status" value="2"/>
</dbReference>
<comment type="caution">
    <text evidence="4">The sequence shown here is derived from an EMBL/GenBank/DDBJ whole genome shotgun (WGS) entry which is preliminary data.</text>
</comment>
<evidence type="ECO:0000313" key="5">
    <source>
        <dbReference type="Proteomes" id="UP001501757"/>
    </source>
</evidence>
<gene>
    <name evidence="4" type="primary">sseA</name>
    <name evidence="4" type="ORF">GCM10009092_44360</name>
</gene>
<dbReference type="InterPro" id="IPR001763">
    <property type="entry name" value="Rhodanese-like_dom"/>
</dbReference>
<name>A0ABN0XWU4_9ALTE</name>
<dbReference type="PANTHER" id="PTHR11364">
    <property type="entry name" value="THIOSULFATE SULFERTANSFERASE"/>
    <property type="match status" value="1"/>
</dbReference>
<protein>
    <submittedName>
        <fullName evidence="4">3-mercaptopyruvate sulfurtransferase</fullName>
    </submittedName>
</protein>
<feature type="domain" description="Rhodanese" evidence="3">
    <location>
        <begin position="163"/>
        <end position="276"/>
    </location>
</feature>
<reference evidence="4 5" key="1">
    <citation type="journal article" date="2019" name="Int. J. Syst. Evol. Microbiol.">
        <title>The Global Catalogue of Microorganisms (GCM) 10K type strain sequencing project: providing services to taxonomists for standard genome sequencing and annotation.</title>
        <authorList>
            <consortium name="The Broad Institute Genomics Platform"/>
            <consortium name="The Broad Institute Genome Sequencing Center for Infectious Disease"/>
            <person name="Wu L."/>
            <person name="Ma J."/>
        </authorList>
    </citation>
    <scope>NUCLEOTIDE SEQUENCE [LARGE SCALE GENOMIC DNA]</scope>
    <source>
        <strain evidence="4 5">JCM 13378</strain>
    </source>
</reference>
<keyword evidence="2" id="KW-0677">Repeat</keyword>
<dbReference type="CDD" id="cd01449">
    <property type="entry name" value="TST_Repeat_2"/>
    <property type="match status" value="1"/>
</dbReference>
<evidence type="ECO:0000313" key="4">
    <source>
        <dbReference type="EMBL" id="GAA0375249.1"/>
    </source>
</evidence>
<dbReference type="SMART" id="SM00450">
    <property type="entry name" value="RHOD"/>
    <property type="match status" value="2"/>
</dbReference>
<dbReference type="CDD" id="cd01448">
    <property type="entry name" value="TST_Repeat_1"/>
    <property type="match status" value="1"/>
</dbReference>
<keyword evidence="1" id="KW-0808">Transferase</keyword>
<accession>A0ABN0XWU4</accession>
<dbReference type="RefSeq" id="WP_343847560.1">
    <property type="nucleotide sequence ID" value="NZ_BAAAEI010000031.1"/>
</dbReference>
<evidence type="ECO:0000256" key="1">
    <source>
        <dbReference type="ARBA" id="ARBA00022679"/>
    </source>
</evidence>
<dbReference type="InterPro" id="IPR045078">
    <property type="entry name" value="TST/MPST-like"/>
</dbReference>
<dbReference type="Pfam" id="PF00581">
    <property type="entry name" value="Rhodanese"/>
    <property type="match status" value="2"/>
</dbReference>
<keyword evidence="5" id="KW-1185">Reference proteome</keyword>
<feature type="domain" description="Rhodanese" evidence="3">
    <location>
        <begin position="18"/>
        <end position="132"/>
    </location>
</feature>
<proteinExistence type="predicted"/>
<dbReference type="Proteomes" id="UP001501757">
    <property type="component" value="Unassembled WGS sequence"/>
</dbReference>
<sequence length="276" mass="29453">MYNHQVSVSTAWLATHKTDANLVLLDASMPMPGQPASNEIRCIAGAIRFDIDKQICQPDSPLPHTMPEAELFADLVGNLGIGNDSLIVVYDNQGLYSAPRAWWMFKCMGHEKVYVLDGGLPKWQAEGGALAAQYAEPGPARPYLATWQADALLSAEQVLTATARPDYLVLDARSAGRFTGTQPEPRAGLRAGHIPGSANLPFTSLQQQGCLLPVSQLQAQFAAVGLTDEKQLVCSCGSGVTACVLLLAAYACGHGALSLYDGSWTEWGARLDLPVA</sequence>
<dbReference type="InterPro" id="IPR036873">
    <property type="entry name" value="Rhodanese-like_dom_sf"/>
</dbReference>
<organism evidence="4 5">
    <name type="scientific">Bowmanella denitrificans</name>
    <dbReference type="NCBI Taxonomy" id="366582"/>
    <lineage>
        <taxon>Bacteria</taxon>
        <taxon>Pseudomonadati</taxon>
        <taxon>Pseudomonadota</taxon>
        <taxon>Gammaproteobacteria</taxon>
        <taxon>Alteromonadales</taxon>
        <taxon>Alteromonadaceae</taxon>
        <taxon>Bowmanella</taxon>
    </lineage>
</organism>
<evidence type="ECO:0000259" key="3">
    <source>
        <dbReference type="PROSITE" id="PS50206"/>
    </source>
</evidence>
<dbReference type="SUPFAM" id="SSF52821">
    <property type="entry name" value="Rhodanese/Cell cycle control phosphatase"/>
    <property type="match status" value="2"/>
</dbReference>
<evidence type="ECO:0000256" key="2">
    <source>
        <dbReference type="ARBA" id="ARBA00022737"/>
    </source>
</evidence>
<dbReference type="PANTHER" id="PTHR11364:SF27">
    <property type="entry name" value="SULFURTRANSFERASE"/>
    <property type="match status" value="1"/>
</dbReference>
<dbReference type="PROSITE" id="PS50206">
    <property type="entry name" value="RHODANESE_3"/>
    <property type="match status" value="2"/>
</dbReference>
<dbReference type="EMBL" id="BAAAEI010000031">
    <property type="protein sequence ID" value="GAA0375249.1"/>
    <property type="molecule type" value="Genomic_DNA"/>
</dbReference>